<sequence length="107" mass="11803">MLKYVFDNTLQREAQMGSCDHLTLFVCGPQGCFGRQAGVRGSTTAYDSDEQHCPAPSVTDSSALYISVQTRLCSVSCLLCRESKYICHRKPPSARMGVSGIRVRRLP</sequence>
<evidence type="ECO:0000313" key="1">
    <source>
        <dbReference type="EMBL" id="KAK7494378.1"/>
    </source>
</evidence>
<dbReference type="AlphaFoldDB" id="A0ABD0L4B7"/>
<reference evidence="1 2" key="1">
    <citation type="journal article" date="2023" name="Sci. Data">
        <title>Genome assembly of the Korean intertidal mud-creeper Batillaria attramentaria.</title>
        <authorList>
            <person name="Patra A.K."/>
            <person name="Ho P.T."/>
            <person name="Jun S."/>
            <person name="Lee S.J."/>
            <person name="Kim Y."/>
            <person name="Won Y.J."/>
        </authorList>
    </citation>
    <scope>NUCLEOTIDE SEQUENCE [LARGE SCALE GENOMIC DNA]</scope>
    <source>
        <strain evidence="1">Wonlab-2016</strain>
    </source>
</reference>
<comment type="caution">
    <text evidence="1">The sequence shown here is derived from an EMBL/GenBank/DDBJ whole genome shotgun (WGS) entry which is preliminary data.</text>
</comment>
<evidence type="ECO:0000313" key="2">
    <source>
        <dbReference type="Proteomes" id="UP001519460"/>
    </source>
</evidence>
<gene>
    <name evidence="1" type="ORF">BaRGS_00014270</name>
</gene>
<name>A0ABD0L4B7_9CAEN</name>
<organism evidence="1 2">
    <name type="scientific">Batillaria attramentaria</name>
    <dbReference type="NCBI Taxonomy" id="370345"/>
    <lineage>
        <taxon>Eukaryota</taxon>
        <taxon>Metazoa</taxon>
        <taxon>Spiralia</taxon>
        <taxon>Lophotrochozoa</taxon>
        <taxon>Mollusca</taxon>
        <taxon>Gastropoda</taxon>
        <taxon>Caenogastropoda</taxon>
        <taxon>Sorbeoconcha</taxon>
        <taxon>Cerithioidea</taxon>
        <taxon>Batillariidae</taxon>
        <taxon>Batillaria</taxon>
    </lineage>
</organism>
<protein>
    <submittedName>
        <fullName evidence="1">Uncharacterized protein</fullName>
    </submittedName>
</protein>
<keyword evidence="2" id="KW-1185">Reference proteome</keyword>
<dbReference type="EMBL" id="JACVVK020000083">
    <property type="protein sequence ID" value="KAK7494378.1"/>
    <property type="molecule type" value="Genomic_DNA"/>
</dbReference>
<dbReference type="Proteomes" id="UP001519460">
    <property type="component" value="Unassembled WGS sequence"/>
</dbReference>
<accession>A0ABD0L4B7</accession>
<proteinExistence type="predicted"/>